<feature type="region of interest" description="Disordered" evidence="1">
    <location>
        <begin position="226"/>
        <end position="320"/>
    </location>
</feature>
<comment type="caution">
    <text evidence="2">The sequence shown here is derived from an EMBL/GenBank/DDBJ whole genome shotgun (WGS) entry which is preliminary data.</text>
</comment>
<organism evidence="2 3">
    <name type="scientific">Nocardiopsis sinuspersici</name>
    <dbReference type="NCBI Taxonomy" id="501010"/>
    <lineage>
        <taxon>Bacteria</taxon>
        <taxon>Bacillati</taxon>
        <taxon>Actinomycetota</taxon>
        <taxon>Actinomycetes</taxon>
        <taxon>Streptosporangiales</taxon>
        <taxon>Nocardiopsidaceae</taxon>
        <taxon>Nocardiopsis</taxon>
    </lineage>
</organism>
<evidence type="ECO:0000256" key="1">
    <source>
        <dbReference type="SAM" id="MobiDB-lite"/>
    </source>
</evidence>
<feature type="compositionally biased region" description="Low complexity" evidence="1">
    <location>
        <begin position="274"/>
        <end position="295"/>
    </location>
</feature>
<name>A0A7Y9XJ64_9ACTN</name>
<feature type="region of interest" description="Disordered" evidence="1">
    <location>
        <begin position="141"/>
        <end position="200"/>
    </location>
</feature>
<accession>A0A7Y9XJ64</accession>
<dbReference type="AlphaFoldDB" id="A0A7Y9XJ64"/>
<gene>
    <name evidence="2" type="ORF">HNR06_005129</name>
</gene>
<evidence type="ECO:0000313" key="2">
    <source>
        <dbReference type="EMBL" id="NYH55540.1"/>
    </source>
</evidence>
<dbReference type="Proteomes" id="UP000584931">
    <property type="component" value="Unassembled WGS sequence"/>
</dbReference>
<feature type="compositionally biased region" description="Basic and acidic residues" evidence="1">
    <location>
        <begin position="245"/>
        <end position="257"/>
    </location>
</feature>
<proteinExistence type="predicted"/>
<reference evidence="2 3" key="1">
    <citation type="submission" date="2020-07" db="EMBL/GenBank/DDBJ databases">
        <title>Sequencing the genomes of 1000 actinobacteria strains.</title>
        <authorList>
            <person name="Klenk H.-P."/>
        </authorList>
    </citation>
    <scope>NUCLEOTIDE SEQUENCE [LARGE SCALE GENOMIC DNA]</scope>
    <source>
        <strain evidence="2 3">DSM 45278</strain>
    </source>
</reference>
<dbReference type="EMBL" id="JACCHL010000001">
    <property type="protein sequence ID" value="NYH55540.1"/>
    <property type="molecule type" value="Genomic_DNA"/>
</dbReference>
<feature type="compositionally biased region" description="Basic and acidic residues" evidence="1">
    <location>
        <begin position="226"/>
        <end position="238"/>
    </location>
</feature>
<protein>
    <submittedName>
        <fullName evidence="2">Uncharacterized protein</fullName>
    </submittedName>
</protein>
<evidence type="ECO:0000313" key="3">
    <source>
        <dbReference type="Proteomes" id="UP000584931"/>
    </source>
</evidence>
<sequence length="320" mass="33920">MNRRGTPGTVWAGVPSVLPVPCGPSAGAGPRVPHRRHLRPARALFGGLGPVPLGWQGRRRGCRRLRGYARGTGAGAPCGAGVPAPSASEHEAKCSAASRKHGLGPTRAAWHRRCARGPVGLGPVGFAGDGRGSLARLVRARGRPGKDFRDPSVATTGFPGSGGFGLRSSARSRPARRSGRRRQDPTARAPGQPHRHPGTHPCPCSPCQNGDPKKRPCWSAAHRGCVPRDEADSGHNRPEPLAGVGHERPRLRSRPEPGHPPSPSRGGRFRPGRRLPGLPRRPGRPRWGFARRSACPPRPRPPGRVAPNAGRPTTTPIRSL</sequence>